<evidence type="ECO:0000313" key="2">
    <source>
        <dbReference type="Proteomes" id="UP000299102"/>
    </source>
</evidence>
<organism evidence="1 2">
    <name type="scientific">Eumeta variegata</name>
    <name type="common">Bagworm moth</name>
    <name type="synonym">Eumeta japonica</name>
    <dbReference type="NCBI Taxonomy" id="151549"/>
    <lineage>
        <taxon>Eukaryota</taxon>
        <taxon>Metazoa</taxon>
        <taxon>Ecdysozoa</taxon>
        <taxon>Arthropoda</taxon>
        <taxon>Hexapoda</taxon>
        <taxon>Insecta</taxon>
        <taxon>Pterygota</taxon>
        <taxon>Neoptera</taxon>
        <taxon>Endopterygota</taxon>
        <taxon>Lepidoptera</taxon>
        <taxon>Glossata</taxon>
        <taxon>Ditrysia</taxon>
        <taxon>Tineoidea</taxon>
        <taxon>Psychidae</taxon>
        <taxon>Oiketicinae</taxon>
        <taxon>Eumeta</taxon>
    </lineage>
</organism>
<dbReference type="EMBL" id="BGZK01001479">
    <property type="protein sequence ID" value="GBP80735.1"/>
    <property type="molecule type" value="Genomic_DNA"/>
</dbReference>
<name>A0A4C1Z2B4_EUMVA</name>
<evidence type="ECO:0000313" key="1">
    <source>
        <dbReference type="EMBL" id="GBP80735.1"/>
    </source>
</evidence>
<gene>
    <name evidence="1" type="ORF">EVAR_89312_1</name>
</gene>
<comment type="caution">
    <text evidence="1">The sequence shown here is derived from an EMBL/GenBank/DDBJ whole genome shotgun (WGS) entry which is preliminary data.</text>
</comment>
<protein>
    <submittedName>
        <fullName evidence="1">Uncharacterized protein</fullName>
    </submittedName>
</protein>
<proteinExistence type="predicted"/>
<dbReference type="AlphaFoldDB" id="A0A4C1Z2B4"/>
<sequence length="150" mass="16230">MATLYLLKSKRRNERYKSSSNRLANVRIEPDGFRPRMRIKQPDRFDFKPGTHAQTCPADGAACGRVYEERNAPQTALCSRASGLSAPLRAPLADAVTVISTISAAGSLTSAPRYGSNGSISTKVENSSVNSPMVTIEPDTSRLEGVIFAR</sequence>
<dbReference type="Proteomes" id="UP000299102">
    <property type="component" value="Unassembled WGS sequence"/>
</dbReference>
<reference evidence="1 2" key="1">
    <citation type="journal article" date="2019" name="Commun. Biol.">
        <title>The bagworm genome reveals a unique fibroin gene that provides high tensile strength.</title>
        <authorList>
            <person name="Kono N."/>
            <person name="Nakamura H."/>
            <person name="Ohtoshi R."/>
            <person name="Tomita M."/>
            <person name="Numata K."/>
            <person name="Arakawa K."/>
        </authorList>
    </citation>
    <scope>NUCLEOTIDE SEQUENCE [LARGE SCALE GENOMIC DNA]</scope>
</reference>
<keyword evidence="2" id="KW-1185">Reference proteome</keyword>
<accession>A0A4C1Z2B4</accession>